<evidence type="ECO:0000256" key="2">
    <source>
        <dbReference type="SAM" id="Phobius"/>
    </source>
</evidence>
<dbReference type="STRING" id="683840.U5H521"/>
<dbReference type="EMBL" id="GL541660">
    <property type="protein sequence ID" value="KDE07359.1"/>
    <property type="molecule type" value="Genomic_DNA"/>
</dbReference>
<reference evidence="3 5" key="3">
    <citation type="journal article" date="2015" name="BMC Genomics">
        <title>Sex and parasites: genomic and transcriptomic analysis of Microbotryum lychnidis-dioicae, the biotrophic and plant-castrating anther smut fungus.</title>
        <authorList>
            <person name="Perlin M.H."/>
            <person name="Amselem J."/>
            <person name="Fontanillas E."/>
            <person name="Toh S.S."/>
            <person name="Chen Z."/>
            <person name="Goldberg J."/>
            <person name="Duplessis S."/>
            <person name="Henrissat B."/>
            <person name="Young S."/>
            <person name="Zeng Q."/>
            <person name="Aguileta G."/>
            <person name="Petit E."/>
            <person name="Badouin H."/>
            <person name="Andrews J."/>
            <person name="Razeeq D."/>
            <person name="Gabaldon T."/>
            <person name="Quesneville H."/>
            <person name="Giraud T."/>
            <person name="Hood M.E."/>
            <person name="Schultz D.J."/>
            <person name="Cuomo C.A."/>
        </authorList>
    </citation>
    <scope>NUCLEOTIDE SEQUENCE [LARGE SCALE GENOMIC DNA]</scope>
    <source>
        <strain evidence="3">P1A1 Lamole</strain>
        <strain evidence="5">p1A1 Lamole</strain>
    </source>
</reference>
<dbReference type="PANTHER" id="PTHR12840">
    <property type="entry name" value="NADH-UBIQUINONE OXIDOREDUCTASE ASHI SUBUNIT"/>
    <property type="match status" value="1"/>
</dbReference>
<dbReference type="Proteomes" id="UP000017200">
    <property type="component" value="Unassembled WGS sequence"/>
</dbReference>
<proteinExistence type="predicted"/>
<dbReference type="EMBL" id="AEIJ01000232">
    <property type="status" value="NOT_ANNOTATED_CDS"/>
    <property type="molecule type" value="Genomic_DNA"/>
</dbReference>
<evidence type="ECO:0000313" key="5">
    <source>
        <dbReference type="Proteomes" id="UP000017200"/>
    </source>
</evidence>
<name>U5H521_USTV1</name>
<evidence type="ECO:0000313" key="3">
    <source>
        <dbReference type="EMBL" id="KDE07359.1"/>
    </source>
</evidence>
<feature type="compositionally biased region" description="Basic and acidic residues" evidence="1">
    <location>
        <begin position="144"/>
        <end position="155"/>
    </location>
</feature>
<dbReference type="HOGENOM" id="CLU_100674_1_0_1"/>
<feature type="region of interest" description="Disordered" evidence="1">
    <location>
        <begin position="24"/>
        <end position="58"/>
    </location>
</feature>
<feature type="region of interest" description="Disordered" evidence="1">
    <location>
        <begin position="138"/>
        <end position="161"/>
    </location>
</feature>
<keyword evidence="2" id="KW-1133">Transmembrane helix</keyword>
<protein>
    <recommendedName>
        <fullName evidence="6">NADH dehydrogenase (Ubiquinone) 1 beta subcomplex 8</fullName>
    </recommendedName>
</protein>
<evidence type="ECO:0008006" key="6">
    <source>
        <dbReference type="Google" id="ProtNLM"/>
    </source>
</evidence>
<dbReference type="InParanoid" id="U5H521"/>
<dbReference type="GO" id="GO:0005739">
    <property type="term" value="C:mitochondrion"/>
    <property type="evidence" value="ECO:0007669"/>
    <property type="project" value="InterPro"/>
</dbReference>
<evidence type="ECO:0000256" key="1">
    <source>
        <dbReference type="SAM" id="MobiDB-lite"/>
    </source>
</evidence>
<dbReference type="EnsemblFungi" id="MVLG_02401T0">
    <property type="protein sequence ID" value="MVLG_02401T0"/>
    <property type="gene ID" value="MVLG_02401"/>
</dbReference>
<dbReference type="PANTHER" id="PTHR12840:SF1">
    <property type="entry name" value="NADH DEHYDROGENASE [UBIQUINONE] 1 BETA SUBCOMPLEX SUBUNIT 8, MITOCHONDRIAL"/>
    <property type="match status" value="1"/>
</dbReference>
<dbReference type="InterPro" id="IPR008699">
    <property type="entry name" value="NDUFB8"/>
</dbReference>
<dbReference type="OrthoDB" id="2014058at2759"/>
<organism evidence="3">
    <name type="scientific">Microbotryum lychnidis-dioicae (strain p1A1 Lamole / MvSl-1064)</name>
    <name type="common">Anther smut fungus</name>
    <dbReference type="NCBI Taxonomy" id="683840"/>
    <lineage>
        <taxon>Eukaryota</taxon>
        <taxon>Fungi</taxon>
        <taxon>Dikarya</taxon>
        <taxon>Basidiomycota</taxon>
        <taxon>Pucciniomycotina</taxon>
        <taxon>Microbotryomycetes</taxon>
        <taxon>Microbotryales</taxon>
        <taxon>Microbotryaceae</taxon>
        <taxon>Microbotryum</taxon>
    </lineage>
</organism>
<keyword evidence="2" id="KW-0472">Membrane</keyword>
<dbReference type="AlphaFoldDB" id="U5H521"/>
<dbReference type="OMA" id="VYRYYPD"/>
<gene>
    <name evidence="3" type="ORF">MVLG_02401</name>
</gene>
<sequence>MQRSLLRPLATSMRACYATHAPSAAATASAAATPAATASPSERYDPEEDPQLADMGYPKLYTTSRQLRSPRGWWDNQERINFGEPVPENDDIQSMWAPDVHSIKPSSALLQLATMFGVLGLFAGTVYFLRPAPPAMPRTYPTDPSERAIHARPDSANEIED</sequence>
<evidence type="ECO:0000313" key="4">
    <source>
        <dbReference type="EnsemblFungi" id="MVLG_02401T0"/>
    </source>
</evidence>
<keyword evidence="5" id="KW-1185">Reference proteome</keyword>
<accession>U5H521</accession>
<reference evidence="4" key="4">
    <citation type="submission" date="2015-06" db="UniProtKB">
        <authorList>
            <consortium name="EnsemblFungi"/>
        </authorList>
    </citation>
    <scope>IDENTIFICATION</scope>
</reference>
<feature type="transmembrane region" description="Helical" evidence="2">
    <location>
        <begin position="108"/>
        <end position="129"/>
    </location>
</feature>
<reference evidence="5" key="1">
    <citation type="submission" date="2010-11" db="EMBL/GenBank/DDBJ databases">
        <title>The genome sequence of Microbotryum violaceum strain p1A1 Lamole.</title>
        <authorList>
            <person name="Cuomo C."/>
            <person name="Perlin M."/>
            <person name="Young S.K."/>
            <person name="Zeng Q."/>
            <person name="Gargeya S."/>
            <person name="Alvarado L."/>
            <person name="Berlin A."/>
            <person name="Chapman S.B."/>
            <person name="Chen Z."/>
            <person name="Freedman E."/>
            <person name="Gellesch M."/>
            <person name="Goldberg J."/>
            <person name="Griggs A."/>
            <person name="Gujja S."/>
            <person name="Heilman E."/>
            <person name="Heiman D."/>
            <person name="Howarth C."/>
            <person name="Mehta T."/>
            <person name="Neiman D."/>
            <person name="Pearson M."/>
            <person name="Roberts A."/>
            <person name="Saif S."/>
            <person name="Shea T."/>
            <person name="Shenoy N."/>
            <person name="Sisk P."/>
            <person name="Stolte C."/>
            <person name="Sykes S."/>
            <person name="White J."/>
            <person name="Yandava C."/>
            <person name="Haas B."/>
            <person name="Nusbaum C."/>
            <person name="Birren B."/>
        </authorList>
    </citation>
    <scope>NUCLEOTIDE SEQUENCE [LARGE SCALE GENOMIC DNA]</scope>
    <source>
        <strain evidence="5">p1A1 Lamole</strain>
    </source>
</reference>
<reference evidence="3" key="2">
    <citation type="submission" date="2010-11" db="EMBL/GenBank/DDBJ databases">
        <authorList>
            <consortium name="The Broad Institute Genome Sequencing Platform"/>
            <person name="Earl A."/>
            <person name="Ward D."/>
            <person name="Feldgarden M."/>
            <person name="Gevers D."/>
            <person name="Butler R."/>
            <person name="Young S.K."/>
            <person name="Zeng Q."/>
            <person name="Gargeya S."/>
            <person name="Fitzgerald M."/>
            <person name="Haas B."/>
            <person name="Abouelleil A."/>
            <person name="Alvarado L."/>
            <person name="Arachchi H.M."/>
            <person name="Berlin A."/>
            <person name="Brown A."/>
            <person name="Chapman S.B."/>
            <person name="Chen Z."/>
            <person name="Dunbar C."/>
            <person name="Freedman E."/>
            <person name="Gearin G."/>
            <person name="Gellesch M."/>
            <person name="Goldberg J."/>
            <person name="Griggs A."/>
            <person name="Gujja S."/>
            <person name="Heilman E."/>
            <person name="Heiman D."/>
            <person name="Howarth C."/>
            <person name="Larson L."/>
            <person name="Lui A."/>
            <person name="MacDonald P.J.P."/>
            <person name="Mehta T."/>
            <person name="Montmayeur A."/>
            <person name="Murphy C."/>
            <person name="Neiman D."/>
            <person name="Pearson M."/>
            <person name="Priest M."/>
            <person name="Roberts A."/>
            <person name="Saif S."/>
            <person name="Shea T."/>
            <person name="Shenoy N."/>
            <person name="Sisk P."/>
            <person name="Stolte C."/>
            <person name="Sykes S."/>
            <person name="White J."/>
            <person name="Yandava C."/>
            <person name="Wortman J."/>
            <person name="Nusbaum C."/>
            <person name="Birren B."/>
        </authorList>
    </citation>
    <scope>NUCLEOTIDE SEQUENCE</scope>
    <source>
        <strain evidence="3">P1A1 Lamole</strain>
    </source>
</reference>
<keyword evidence="2" id="KW-0812">Transmembrane</keyword>
<feature type="compositionally biased region" description="Low complexity" evidence="1">
    <location>
        <begin position="24"/>
        <end position="41"/>
    </location>
</feature>